<feature type="transmembrane region" description="Helical" evidence="6">
    <location>
        <begin position="408"/>
        <end position="430"/>
    </location>
</feature>
<feature type="transmembrane region" description="Helical" evidence="6">
    <location>
        <begin position="235"/>
        <end position="259"/>
    </location>
</feature>
<dbReference type="InterPro" id="IPR011701">
    <property type="entry name" value="MFS"/>
</dbReference>
<evidence type="ECO:0000256" key="1">
    <source>
        <dbReference type="ARBA" id="ARBA00004651"/>
    </source>
</evidence>
<dbReference type="PANTHER" id="PTHR23514">
    <property type="entry name" value="BYPASS OF STOP CODON PROTEIN 6"/>
    <property type="match status" value="1"/>
</dbReference>
<feature type="transmembrane region" description="Helical" evidence="6">
    <location>
        <begin position="383"/>
        <end position="402"/>
    </location>
</feature>
<accession>A0A544YVJ3</accession>
<dbReference type="InterPro" id="IPR020846">
    <property type="entry name" value="MFS_dom"/>
</dbReference>
<feature type="transmembrane region" description="Helical" evidence="6">
    <location>
        <begin position="181"/>
        <end position="199"/>
    </location>
</feature>
<feature type="transmembrane region" description="Helical" evidence="6">
    <location>
        <begin position="153"/>
        <end position="174"/>
    </location>
</feature>
<feature type="transmembrane region" description="Helical" evidence="6">
    <location>
        <begin position="317"/>
        <end position="339"/>
    </location>
</feature>
<feature type="transmembrane region" description="Helical" evidence="6">
    <location>
        <begin position="271"/>
        <end position="291"/>
    </location>
</feature>
<feature type="transmembrane region" description="Helical" evidence="6">
    <location>
        <begin position="118"/>
        <end position="141"/>
    </location>
</feature>
<feature type="region of interest" description="Disordered" evidence="5">
    <location>
        <begin position="1"/>
        <end position="68"/>
    </location>
</feature>
<dbReference type="Pfam" id="PF07690">
    <property type="entry name" value="MFS_1"/>
    <property type="match status" value="1"/>
</dbReference>
<dbReference type="Proteomes" id="UP000316541">
    <property type="component" value="Unassembled WGS sequence"/>
</dbReference>
<feature type="compositionally biased region" description="Low complexity" evidence="5">
    <location>
        <begin position="41"/>
        <end position="53"/>
    </location>
</feature>
<dbReference type="InterPro" id="IPR036259">
    <property type="entry name" value="MFS_trans_sf"/>
</dbReference>
<dbReference type="AlphaFoldDB" id="A0A544YVJ3"/>
<keyword evidence="4 6" id="KW-0472">Membrane</keyword>
<evidence type="ECO:0000313" key="9">
    <source>
        <dbReference type="Proteomes" id="UP000316541"/>
    </source>
</evidence>
<evidence type="ECO:0000256" key="6">
    <source>
        <dbReference type="SAM" id="Phobius"/>
    </source>
</evidence>
<proteinExistence type="predicted"/>
<reference evidence="8 9" key="1">
    <citation type="submission" date="2019-07" db="EMBL/GenBank/DDBJ databases">
        <title>Microbispora hainanensis DSM 45428.</title>
        <authorList>
            <person name="Thawai C."/>
        </authorList>
    </citation>
    <scope>NUCLEOTIDE SEQUENCE [LARGE SCALE GENOMIC DNA]</scope>
    <source>
        <strain evidence="8 9">DSM 45428</strain>
    </source>
</reference>
<evidence type="ECO:0000256" key="3">
    <source>
        <dbReference type="ARBA" id="ARBA00022989"/>
    </source>
</evidence>
<keyword evidence="2 6" id="KW-0812">Transmembrane</keyword>
<evidence type="ECO:0000259" key="7">
    <source>
        <dbReference type="PROSITE" id="PS50850"/>
    </source>
</evidence>
<dbReference type="PROSITE" id="PS50850">
    <property type="entry name" value="MFS"/>
    <property type="match status" value="1"/>
</dbReference>
<feature type="transmembrane region" description="Helical" evidence="6">
    <location>
        <begin position="351"/>
        <end position="371"/>
    </location>
</feature>
<name>A0A544YVJ3_9ACTN</name>
<gene>
    <name evidence="8" type="ORF">FLX08_15195</name>
</gene>
<dbReference type="GO" id="GO:0005886">
    <property type="term" value="C:plasma membrane"/>
    <property type="evidence" value="ECO:0007669"/>
    <property type="project" value="UniProtKB-SubCell"/>
</dbReference>
<feature type="transmembrane region" description="Helical" evidence="6">
    <location>
        <begin position="205"/>
        <end position="228"/>
    </location>
</feature>
<evidence type="ECO:0000256" key="4">
    <source>
        <dbReference type="ARBA" id="ARBA00023136"/>
    </source>
</evidence>
<comment type="subcellular location">
    <subcellularLocation>
        <location evidence="1">Cell membrane</location>
        <topology evidence="1">Multi-pass membrane protein</topology>
    </subcellularLocation>
</comment>
<dbReference type="InterPro" id="IPR051788">
    <property type="entry name" value="MFS_Transporter"/>
</dbReference>
<evidence type="ECO:0000313" key="8">
    <source>
        <dbReference type="EMBL" id="TQS20512.1"/>
    </source>
</evidence>
<evidence type="ECO:0000256" key="2">
    <source>
        <dbReference type="ARBA" id="ARBA00022692"/>
    </source>
</evidence>
<dbReference type="Gene3D" id="1.20.1250.20">
    <property type="entry name" value="MFS general substrate transporter like domains"/>
    <property type="match status" value="2"/>
</dbReference>
<feature type="transmembrane region" description="Helical" evidence="6">
    <location>
        <begin position="469"/>
        <end position="488"/>
    </location>
</feature>
<dbReference type="PANTHER" id="PTHR23514:SF13">
    <property type="entry name" value="INNER MEMBRANE PROTEIN YBJJ"/>
    <property type="match status" value="1"/>
</dbReference>
<organism evidence="8 9">
    <name type="scientific">Microbispora hainanensis</name>
    <dbReference type="NCBI Taxonomy" id="568844"/>
    <lineage>
        <taxon>Bacteria</taxon>
        <taxon>Bacillati</taxon>
        <taxon>Actinomycetota</taxon>
        <taxon>Actinomycetes</taxon>
        <taxon>Streptosporangiales</taxon>
        <taxon>Streptosporangiaceae</taxon>
        <taxon>Microbispora</taxon>
    </lineage>
</organism>
<sequence length="493" mass="50174">MRARAVPRGGRGGRAGGRLPSRQPLRRVRHGGGAARRADAARGGAAQARPAAARGRHRPAAPALVRRPARRTALTPPIQCGRGCCTPQRSTLVPNDRLRYPCLVLDRNIKVIRDSPTWLIYLQLATFATYLYGLSAALPLLRAELGVSQAVAGLHGTGMALGGIAGGLALPALTRRFGRRVVIWAGLTGMNAGVLLVAFGHALPFTLAGFTLAGCCGSTALYVMMAVLSDHHGPAGAAVISEANAVAVIAGIATTYAFSVVAESPAGWRPALFVPVASTLLLALLMGRVWVPPTPVPPPSTEAPEASGGKAPYGWRFHVAGVVLLCCVAIEFAFNLWAAELLSQRTGLSPGLAATGLSAMLAGMAAGRFGGARLALRFAPGSVLLGSLGVTLAGWALFWAGTSAPVCYAGLALSGLGISVQFPMGLTRMIEVSGGRPDQASGAASIWAGVGSGSGPFVLGALGDGFGTHTAFLLTPALVAVAAGGAAASRTRS</sequence>
<protein>
    <submittedName>
        <fullName evidence="8">MFS transporter</fullName>
    </submittedName>
</protein>
<dbReference type="EMBL" id="VIRM01000016">
    <property type="protein sequence ID" value="TQS20512.1"/>
    <property type="molecule type" value="Genomic_DNA"/>
</dbReference>
<keyword evidence="3 6" id="KW-1133">Transmembrane helix</keyword>
<feature type="transmembrane region" description="Helical" evidence="6">
    <location>
        <begin position="442"/>
        <end position="463"/>
    </location>
</feature>
<comment type="caution">
    <text evidence="8">The sequence shown here is derived from an EMBL/GenBank/DDBJ whole genome shotgun (WGS) entry which is preliminary data.</text>
</comment>
<feature type="domain" description="Major facilitator superfamily (MFS) profile" evidence="7">
    <location>
        <begin position="109"/>
        <end position="493"/>
    </location>
</feature>
<dbReference type="SUPFAM" id="SSF103473">
    <property type="entry name" value="MFS general substrate transporter"/>
    <property type="match status" value="1"/>
</dbReference>
<evidence type="ECO:0000256" key="5">
    <source>
        <dbReference type="SAM" id="MobiDB-lite"/>
    </source>
</evidence>
<dbReference type="GO" id="GO:0022857">
    <property type="term" value="F:transmembrane transporter activity"/>
    <property type="evidence" value="ECO:0007669"/>
    <property type="project" value="InterPro"/>
</dbReference>